<keyword evidence="1" id="KW-0732">Signal</keyword>
<evidence type="ECO:0000256" key="1">
    <source>
        <dbReference type="SAM" id="SignalP"/>
    </source>
</evidence>
<keyword evidence="3" id="KW-1185">Reference proteome</keyword>
<name>A0A444WH32_9FLAO</name>
<evidence type="ECO:0000313" key="3">
    <source>
        <dbReference type="Proteomes" id="UP000289775"/>
    </source>
</evidence>
<accession>A0A444WH32</accession>
<gene>
    <name evidence="2" type="ORF">NU09_0658</name>
</gene>
<dbReference type="AlphaFoldDB" id="A0A444WH32"/>
<sequence length="168" mass="18306">MKISKKIATVLLTVFFTVLAGAQEKQPLSPAASSSGEINGANISIIYSSPSVRGREIWGGLVPYGKVWRAGANAPTMFAVDKEITVEGKKLPAGKYSFYVIPEKDNFTIIFGKDRSMQASKYDSAQDQLRVTVKPKQSAAKTESLEYSVNADNVTLSWDNLDIPISIK</sequence>
<feature type="signal peptide" evidence="1">
    <location>
        <begin position="1"/>
        <end position="22"/>
    </location>
</feature>
<dbReference type="Pfam" id="PF11138">
    <property type="entry name" value="DUF2911"/>
    <property type="match status" value="1"/>
</dbReference>
<organism evidence="2 3">
    <name type="scientific">Flavobacterium beibuense</name>
    <dbReference type="NCBI Taxonomy" id="657326"/>
    <lineage>
        <taxon>Bacteria</taxon>
        <taxon>Pseudomonadati</taxon>
        <taxon>Bacteroidota</taxon>
        <taxon>Flavobacteriia</taxon>
        <taxon>Flavobacteriales</taxon>
        <taxon>Flavobacteriaceae</taxon>
        <taxon>Flavobacterium</taxon>
    </lineage>
</organism>
<protein>
    <submittedName>
        <fullName evidence="2">DUF2911 domain containing protein</fullName>
    </submittedName>
</protein>
<dbReference type="Proteomes" id="UP000289775">
    <property type="component" value="Unassembled WGS sequence"/>
</dbReference>
<feature type="chain" id="PRO_5019006286" evidence="1">
    <location>
        <begin position="23"/>
        <end position="168"/>
    </location>
</feature>
<dbReference type="InterPro" id="IPR021314">
    <property type="entry name" value="DUF2911"/>
</dbReference>
<dbReference type="EMBL" id="JUIW01000002">
    <property type="protein sequence ID" value="RYJ45024.1"/>
    <property type="molecule type" value="Genomic_DNA"/>
</dbReference>
<proteinExistence type="predicted"/>
<dbReference type="OrthoDB" id="187854at2"/>
<dbReference type="RefSeq" id="WP_129749827.1">
    <property type="nucleotide sequence ID" value="NZ_JUIW01000002.1"/>
</dbReference>
<reference evidence="2 3" key="1">
    <citation type="submission" date="2014-12" db="EMBL/GenBank/DDBJ databases">
        <title>Genome sequence of Flavobacterium beibuense RSKm HC5.</title>
        <authorList>
            <person name="Kim J.F."/>
            <person name="Song J.Y."/>
            <person name="Kwak M.-J."/>
            <person name="Lee S.-W."/>
        </authorList>
    </citation>
    <scope>NUCLEOTIDE SEQUENCE [LARGE SCALE GENOMIC DNA]</scope>
    <source>
        <strain evidence="2 3">RSKm HC5</strain>
    </source>
</reference>
<evidence type="ECO:0000313" key="2">
    <source>
        <dbReference type="EMBL" id="RYJ45024.1"/>
    </source>
</evidence>
<comment type="caution">
    <text evidence="2">The sequence shown here is derived from an EMBL/GenBank/DDBJ whole genome shotgun (WGS) entry which is preliminary data.</text>
</comment>